<dbReference type="AlphaFoldDB" id="C9YDY4"/>
<organism evidence="1">
    <name type="scientific">Curvibacter symbiont subsp. Hydra magnipapillata</name>
    <dbReference type="NCBI Taxonomy" id="667019"/>
    <lineage>
        <taxon>Bacteria</taxon>
        <taxon>Pseudomonadati</taxon>
        <taxon>Pseudomonadota</taxon>
        <taxon>Betaproteobacteria</taxon>
        <taxon>Burkholderiales</taxon>
        <taxon>Comamonadaceae</taxon>
        <taxon>Curvibacter</taxon>
    </lineage>
</organism>
<evidence type="ECO:0000313" key="1">
    <source>
        <dbReference type="EMBL" id="CBA31593.1"/>
    </source>
</evidence>
<dbReference type="InterPro" id="IPR012902">
    <property type="entry name" value="N_methyl_site"/>
</dbReference>
<dbReference type="NCBIfam" id="TIGR02532">
    <property type="entry name" value="IV_pilin_GFxxxE"/>
    <property type="match status" value="1"/>
</dbReference>
<dbReference type="SUPFAM" id="SSF54523">
    <property type="entry name" value="Pili subunits"/>
    <property type="match status" value="1"/>
</dbReference>
<dbReference type="InterPro" id="IPR045584">
    <property type="entry name" value="Pilin-like"/>
</dbReference>
<accession>C9YDY4</accession>
<evidence type="ECO:0008006" key="2">
    <source>
        <dbReference type="Google" id="ProtNLM"/>
    </source>
</evidence>
<dbReference type="PROSITE" id="PS00409">
    <property type="entry name" value="PROKAR_NTER_METHYL"/>
    <property type="match status" value="1"/>
</dbReference>
<reference evidence="1" key="1">
    <citation type="journal article" date="2010" name="Nature">
        <title>The Dynamic genome of Hydra.</title>
        <authorList>
            <person name="Chapman J.A."/>
            <person name="Kirkness E.F."/>
            <person name="Simakov O."/>
            <person name="Hampson S.E."/>
            <person name="Mitros T."/>
            <person name="Weinmaier T."/>
            <person name="Rattei T."/>
            <person name="Balasubramanian P.G."/>
            <person name="Borman J."/>
            <person name="Busam D."/>
            <person name="Disbennett K."/>
            <person name="Pfannkoch C."/>
            <person name="Sumin N."/>
            <person name="Sutton G."/>
            <person name="Viswanathan L."/>
            <person name="Walenz B."/>
            <person name="Goodstein D.M."/>
            <person name="Hellsten U."/>
            <person name="Kawashima T."/>
            <person name="Prochnik S.E."/>
            <person name="Putnam N.H."/>
            <person name="Shu S."/>
            <person name="Blumberg B."/>
            <person name="Dana C.E."/>
            <person name="Gee L."/>
            <person name="Kibler D.F."/>
            <person name="Law L."/>
            <person name="Lindgens D."/>
            <person name="Martinez D.E."/>
            <person name="Peng J."/>
            <person name="Wigge P.A."/>
            <person name="Bertulat B."/>
            <person name="Guder C."/>
            <person name="Nakamura Y."/>
            <person name="Ozbek S."/>
            <person name="Watanabe H."/>
            <person name="Khalturin K."/>
            <person name="Hemmrich G."/>
            <person name="Franke A."/>
            <person name="Augustin R."/>
            <person name="Fraune S."/>
            <person name="Hayakawa E."/>
            <person name="Hayakawa S."/>
            <person name="Hirose M."/>
            <person name="Hwang J."/>
            <person name="Ikeo K."/>
            <person name="Nishimiya-Fujisawa C."/>
            <person name="Ogura A."/>
            <person name="Takahashi T."/>
            <person name="Steinmetz P.R."/>
            <person name="Zhang X."/>
            <person name="Aufschnaiter R."/>
            <person name="Eder M.K."/>
            <person name="Gorny A.K."/>
            <person name="Salvenmoser W."/>
            <person name="Heimberg A.M."/>
            <person name="Wheeler B.M."/>
            <person name="Peterson K.J."/>
            <person name="Boettger A."/>
            <person name="Tischler P."/>
            <person name="Wolf A."/>
            <person name="Gojobori T."/>
            <person name="Remington K.A."/>
            <person name="Strausberg R.L."/>
            <person name="Venter J."/>
            <person name="Technau U."/>
            <person name="Hobmayer B."/>
            <person name="Bosch T.C."/>
            <person name="Holstein T.W."/>
            <person name="Fujisawa T."/>
            <person name="Bode H.R."/>
            <person name="David C.N."/>
            <person name="Rokhsar D.S."/>
            <person name="Steele R.E."/>
        </authorList>
    </citation>
    <scope>NUCLEOTIDE SEQUENCE</scope>
</reference>
<protein>
    <recommendedName>
        <fullName evidence="2">Prepilin-type N-terminal cleavage/methylation domain-containing protein</fullName>
    </recommendedName>
</protein>
<name>C9YDY4_CURXX</name>
<dbReference type="EMBL" id="FN543107">
    <property type="protein sequence ID" value="CBA31593.1"/>
    <property type="molecule type" value="Genomic_DNA"/>
</dbReference>
<proteinExistence type="predicted"/>
<gene>
    <name evidence="1" type="ORF">Csp_D27900</name>
</gene>
<sequence length="236" mass="25715">MRPSALRRNRSSGMRGFTLIELLVALAVMALMATMGWQALGGMQQAMEVNRSHNDAVLTTEAGLNQWTADLDAVLELPQTRSLEWDGRALRLTRRSVQDGDGAIVVAWTRAEREGQALWLRWQSGPVQTREAWQAAWAAAAAWAQGAEGSIRGANNSSGNEPGLRQREVSVVALDGWQLFFYRGSAWSNPLSSTDAQDSSVIPDGVRLVLTLPPRHPLAGTVVRDWARSTLTGAAQ</sequence>
<dbReference type="Pfam" id="PF07963">
    <property type="entry name" value="N_methyl"/>
    <property type="match status" value="1"/>
</dbReference>